<evidence type="ECO:0000256" key="4">
    <source>
        <dbReference type="ARBA" id="ARBA00022452"/>
    </source>
</evidence>
<evidence type="ECO:0000256" key="7">
    <source>
        <dbReference type="ARBA" id="ARBA00022537"/>
    </source>
</evidence>
<dbReference type="PANTHER" id="PTHR45742:SF4">
    <property type="entry name" value="COMPLEMENT COMPONENT C6"/>
    <property type="match status" value="1"/>
</dbReference>
<evidence type="ECO:0000256" key="19">
    <source>
        <dbReference type="ARBA" id="ARBA00023180"/>
    </source>
</evidence>
<dbReference type="Ensembl" id="ENSGWIT00000040997.1">
    <property type="protein sequence ID" value="ENSGWIP00000037643.1"/>
    <property type="gene ID" value="ENSGWIG00000019161.1"/>
</dbReference>
<dbReference type="InterPro" id="IPR001862">
    <property type="entry name" value="MAC_perforin"/>
</dbReference>
<dbReference type="InterPro" id="IPR048831">
    <property type="entry name" value="C8A_B_C6_EGF-like"/>
</dbReference>
<keyword evidence="16" id="KW-0473">Membrane attack complex</keyword>
<dbReference type="InterPro" id="IPR023415">
    <property type="entry name" value="LDLR_class-A_CS"/>
</dbReference>
<name>A0A8C5H1F6_GOUWI</name>
<evidence type="ECO:0000256" key="13">
    <source>
        <dbReference type="ARBA" id="ARBA00022852"/>
    </source>
</evidence>
<dbReference type="PROSITE" id="PS50068">
    <property type="entry name" value="LDLRA_2"/>
    <property type="match status" value="1"/>
</dbReference>
<reference evidence="24" key="2">
    <citation type="submission" date="2025-08" db="UniProtKB">
        <authorList>
            <consortium name="Ensembl"/>
        </authorList>
    </citation>
    <scope>IDENTIFICATION</scope>
</reference>
<feature type="domain" description="MACPF" evidence="23">
    <location>
        <begin position="153"/>
        <end position="487"/>
    </location>
</feature>
<keyword evidence="10" id="KW-0812">Transmembrane</keyword>
<keyword evidence="11 22" id="KW-0732">Signal</keyword>
<dbReference type="InterPro" id="IPR020863">
    <property type="entry name" value="MACPF_CS"/>
</dbReference>
<dbReference type="CDD" id="cd00112">
    <property type="entry name" value="LDLa"/>
    <property type="match status" value="1"/>
</dbReference>
<dbReference type="InterPro" id="IPR000884">
    <property type="entry name" value="TSP1_rpt"/>
</dbReference>
<accession>A0A8C5H1F6</accession>
<dbReference type="PROSITE" id="PS51412">
    <property type="entry name" value="MACPF_2"/>
    <property type="match status" value="1"/>
</dbReference>
<protein>
    <recommendedName>
        <fullName evidence="23">MACPF domain-containing protein</fullName>
    </recommendedName>
</protein>
<evidence type="ECO:0000256" key="2">
    <source>
        <dbReference type="ARBA" id="ARBA00004613"/>
    </source>
</evidence>
<comment type="caution">
    <text evidence="21">Lacks conserved residue(s) required for the propagation of feature annotation.</text>
</comment>
<dbReference type="GO" id="GO:0005576">
    <property type="term" value="C:extracellular region"/>
    <property type="evidence" value="ECO:0007669"/>
    <property type="project" value="UniProtKB-SubCell"/>
</dbReference>
<dbReference type="Gene3D" id="2.20.100.10">
    <property type="entry name" value="Thrombospondin type-1 (TSP1) repeat"/>
    <property type="match status" value="3"/>
</dbReference>
<dbReference type="Pfam" id="PF21195">
    <property type="entry name" value="EGF_C8A_B_C6"/>
    <property type="match status" value="1"/>
</dbReference>
<dbReference type="PROSITE" id="PS50092">
    <property type="entry name" value="TSP1"/>
    <property type="match status" value="3"/>
</dbReference>
<keyword evidence="5" id="KW-0964">Secreted</keyword>
<sequence>MAPVSSFFFLILGCIPAAQSCFCDHYPWNAWSACSQTCNHGTQHRHRQIRYDEYYWKNSCTQLCSRSQQKACNQQACPINCQLSEFGPWSECSACAHKQFRTRFVLRPSQFGGSDCSMELTQERPCHPSTECKLPDVNCKDNFKCNNGRCISSSLKCNRQNDCKDNSDERDCETFTIVCPAEKRVAPGADLVGNGFDALADEPRAAVLDNTFMGGSCTVKRPRSTLLYHRVPHNFKDFEIKVGPALMVLRVCVCHIFLKYFCIFFLCPFFALQDSKFFRVHQVLPISNFTMKDPSDLVLSLPFLQFLQALPLDYNYALYRDIFQRFGTHYYSSGNLGGHYDLLYQFNREELKTSGETEEHTEGCLKKESTLILIIYNQHSSANRCRNNRMTEKSQGSYIQSAEKSFSMVKGGRTREAEALAKERQGATPDQESFKNWAKSVLDNPAVVDYKLLPIIDLVRGISCASTKRRHLRRALRQYLEEFDTCKCAPCPNNARPVLSGTECQCVCQTGTYGTNCEIRAPDYTSEAVDGYWSCWGSWSRCDSSMKRHRTRKCDNPAPLGGGQLCDGPARQQDTCHISIFENKEEYNVGERVGLNCKEAGVFPFPQASFWCRDNLMWEPPIPADLRCTNGTSKQPFVSGSQCRPGKKLQDSQCVCVQRESCLSEPDDLCVLNTNVGQLTSMSLCSFHAGRCHDDPLFFVSEGVCDSSDLQKLDWIQFRANMSSKSSVQEPCDLNTCYEWETCTAEKQCACRLALECPKDGTHMFCVKVGRSQRTLSLNVCRVATLKCSNSQLEIVNEGNCEAR</sequence>
<dbReference type="InterPro" id="IPR002172">
    <property type="entry name" value="LDrepeatLR_classA_rpt"/>
</dbReference>
<gene>
    <name evidence="24" type="primary">c6.2</name>
</gene>
<dbReference type="Gene3D" id="4.10.400.10">
    <property type="entry name" value="Low-density Lipoprotein Receptor"/>
    <property type="match status" value="1"/>
</dbReference>
<dbReference type="GO" id="GO:0006958">
    <property type="term" value="P:complement activation, classical pathway"/>
    <property type="evidence" value="ECO:0007669"/>
    <property type="project" value="UniProtKB-KW"/>
</dbReference>
<dbReference type="AlphaFoldDB" id="A0A8C5H1F6"/>
<evidence type="ECO:0000256" key="21">
    <source>
        <dbReference type="PROSITE-ProRule" id="PRU00124"/>
    </source>
</evidence>
<evidence type="ECO:0000256" key="22">
    <source>
        <dbReference type="SAM" id="SignalP"/>
    </source>
</evidence>
<dbReference type="PROSITE" id="PS00279">
    <property type="entry name" value="MACPF_1"/>
    <property type="match status" value="1"/>
</dbReference>
<keyword evidence="14" id="KW-0391">Immunity</keyword>
<dbReference type="Pfam" id="PF01823">
    <property type="entry name" value="MACPF"/>
    <property type="match status" value="1"/>
</dbReference>
<dbReference type="InterPro" id="IPR003884">
    <property type="entry name" value="FacI_MAC"/>
</dbReference>
<dbReference type="Pfam" id="PF00057">
    <property type="entry name" value="Ldl_recept_a"/>
    <property type="match status" value="1"/>
</dbReference>
<evidence type="ECO:0000313" key="24">
    <source>
        <dbReference type="Ensembl" id="ENSGWIP00000037643.1"/>
    </source>
</evidence>
<evidence type="ECO:0000256" key="18">
    <source>
        <dbReference type="ARBA" id="ARBA00023157"/>
    </source>
</evidence>
<dbReference type="SMART" id="SM00057">
    <property type="entry name" value="FIMAC"/>
    <property type="match status" value="2"/>
</dbReference>
<dbReference type="GO" id="GO:0005579">
    <property type="term" value="C:membrane attack complex"/>
    <property type="evidence" value="ECO:0007669"/>
    <property type="project" value="UniProtKB-KW"/>
</dbReference>
<dbReference type="InterPro" id="IPR036383">
    <property type="entry name" value="TSP1_rpt_sf"/>
</dbReference>
<dbReference type="PRINTS" id="PR00764">
    <property type="entry name" value="COMPLEMENTC9"/>
</dbReference>
<reference evidence="24" key="1">
    <citation type="submission" date="2020-06" db="EMBL/GenBank/DDBJ databases">
        <authorList>
            <consortium name="Wellcome Sanger Institute Data Sharing"/>
        </authorList>
    </citation>
    <scope>NUCLEOTIDE SEQUENCE [LARGE SCALE GENOMIC DNA]</scope>
</reference>
<comment type="subcellular location">
    <subcellularLocation>
        <location evidence="2">Secreted</location>
    </subcellularLocation>
    <subcellularLocation>
        <location evidence="1">Target cell membrane</location>
        <topology evidence="1">Multi-pass membrane protein</topology>
    </subcellularLocation>
</comment>
<keyword evidence="15" id="KW-0180">Complement pathway</keyword>
<feature type="chain" id="PRO_5034468751" description="MACPF domain-containing protein" evidence="22">
    <location>
        <begin position="21"/>
        <end position="804"/>
    </location>
</feature>
<dbReference type="Pfam" id="PF00090">
    <property type="entry name" value="TSP_1"/>
    <property type="match status" value="3"/>
</dbReference>
<evidence type="ECO:0000259" key="23">
    <source>
        <dbReference type="PROSITE" id="PS51412"/>
    </source>
</evidence>
<evidence type="ECO:0000256" key="5">
    <source>
        <dbReference type="ARBA" id="ARBA00022525"/>
    </source>
</evidence>
<evidence type="ECO:0000256" key="6">
    <source>
        <dbReference type="ARBA" id="ARBA00022536"/>
    </source>
</evidence>
<feature type="signal peptide" evidence="22">
    <location>
        <begin position="1"/>
        <end position="20"/>
    </location>
</feature>
<dbReference type="SUPFAM" id="SSF82895">
    <property type="entry name" value="TSP-1 type 1 repeat"/>
    <property type="match status" value="3"/>
</dbReference>
<evidence type="ECO:0000256" key="15">
    <source>
        <dbReference type="ARBA" id="ARBA00022875"/>
    </source>
</evidence>
<keyword evidence="9" id="KW-0768">Sushi</keyword>
<dbReference type="GO" id="GO:0045087">
    <property type="term" value="P:innate immune response"/>
    <property type="evidence" value="ECO:0007669"/>
    <property type="project" value="UniProtKB-KW"/>
</dbReference>
<keyword evidence="17" id="KW-0472">Membrane</keyword>
<evidence type="ECO:0000256" key="16">
    <source>
        <dbReference type="ARBA" id="ARBA00023058"/>
    </source>
</evidence>
<dbReference type="GO" id="GO:0031640">
    <property type="term" value="P:killing of cells of another organism"/>
    <property type="evidence" value="ECO:0007669"/>
    <property type="project" value="UniProtKB-KW"/>
</dbReference>
<keyword evidence="19" id="KW-0325">Glycoprotein</keyword>
<proteinExistence type="inferred from homology"/>
<evidence type="ECO:0000256" key="17">
    <source>
        <dbReference type="ARBA" id="ARBA00023136"/>
    </source>
</evidence>
<keyword evidence="25" id="KW-1185">Reference proteome</keyword>
<dbReference type="SMART" id="SM00209">
    <property type="entry name" value="TSP1"/>
    <property type="match status" value="3"/>
</dbReference>
<feature type="disulfide bond" evidence="21">
    <location>
        <begin position="145"/>
        <end position="163"/>
    </location>
</feature>
<dbReference type="Pfam" id="PF21288">
    <property type="entry name" value="Kazal_C6"/>
    <property type="match status" value="1"/>
</dbReference>
<keyword evidence="8" id="KW-0399">Innate immunity</keyword>
<dbReference type="PROSITE" id="PS01209">
    <property type="entry name" value="LDLRA_1"/>
    <property type="match status" value="1"/>
</dbReference>
<dbReference type="InterPro" id="IPR036055">
    <property type="entry name" value="LDL_receptor-like_sf"/>
</dbReference>
<keyword evidence="6" id="KW-0245">EGF-like domain</keyword>
<evidence type="ECO:0000256" key="20">
    <source>
        <dbReference type="ARBA" id="ARBA00023298"/>
    </source>
</evidence>
<keyword evidence="4" id="KW-1134">Transmembrane beta strand</keyword>
<evidence type="ECO:0000256" key="14">
    <source>
        <dbReference type="ARBA" id="ARBA00022859"/>
    </source>
</evidence>
<dbReference type="SMART" id="SM00192">
    <property type="entry name" value="LDLa"/>
    <property type="match status" value="1"/>
</dbReference>
<dbReference type="SMART" id="SM00457">
    <property type="entry name" value="MACPF"/>
    <property type="match status" value="1"/>
</dbReference>
<evidence type="ECO:0000313" key="25">
    <source>
        <dbReference type="Proteomes" id="UP000694680"/>
    </source>
</evidence>
<comment type="similarity">
    <text evidence="3">Belongs to the complement C6/C7/C8/C9 family.</text>
</comment>
<keyword evidence="20" id="KW-1053">Target membrane</keyword>
<feature type="disulfide bond" evidence="21">
    <location>
        <begin position="157"/>
        <end position="172"/>
    </location>
</feature>
<keyword evidence="13" id="KW-0204">Cytolysis</keyword>
<evidence type="ECO:0000256" key="10">
    <source>
        <dbReference type="ARBA" id="ARBA00022692"/>
    </source>
</evidence>
<keyword evidence="18 21" id="KW-1015">Disulfide bond</keyword>
<evidence type="ECO:0000256" key="3">
    <source>
        <dbReference type="ARBA" id="ARBA00009214"/>
    </source>
</evidence>
<evidence type="ECO:0000256" key="12">
    <source>
        <dbReference type="ARBA" id="ARBA00022737"/>
    </source>
</evidence>
<dbReference type="InterPro" id="IPR020864">
    <property type="entry name" value="MACPF"/>
</dbReference>
<keyword evidence="7" id="KW-1052">Target cell membrane</keyword>
<evidence type="ECO:0000256" key="9">
    <source>
        <dbReference type="ARBA" id="ARBA00022659"/>
    </source>
</evidence>
<dbReference type="Proteomes" id="UP000694680">
    <property type="component" value="Chromosome 12"/>
</dbReference>
<dbReference type="GO" id="GO:0044218">
    <property type="term" value="C:other organism cell membrane"/>
    <property type="evidence" value="ECO:0007669"/>
    <property type="project" value="UniProtKB-KW"/>
</dbReference>
<dbReference type="Gene3D" id="3.30.60.30">
    <property type="match status" value="2"/>
</dbReference>
<dbReference type="PANTHER" id="PTHR45742">
    <property type="entry name" value="COMPLEMENT COMPONENT C6"/>
    <property type="match status" value="1"/>
</dbReference>
<organism evidence="24 25">
    <name type="scientific">Gouania willdenowi</name>
    <name type="common">Blunt-snouted clingfish</name>
    <name type="synonym">Lepadogaster willdenowi</name>
    <dbReference type="NCBI Taxonomy" id="441366"/>
    <lineage>
        <taxon>Eukaryota</taxon>
        <taxon>Metazoa</taxon>
        <taxon>Chordata</taxon>
        <taxon>Craniata</taxon>
        <taxon>Vertebrata</taxon>
        <taxon>Euteleostomi</taxon>
        <taxon>Actinopterygii</taxon>
        <taxon>Neopterygii</taxon>
        <taxon>Teleostei</taxon>
        <taxon>Neoteleostei</taxon>
        <taxon>Acanthomorphata</taxon>
        <taxon>Ovalentaria</taxon>
        <taxon>Blenniimorphae</taxon>
        <taxon>Blenniiformes</taxon>
        <taxon>Gobiesocoidei</taxon>
        <taxon>Gobiesocidae</taxon>
        <taxon>Gobiesocinae</taxon>
        <taxon>Gouania</taxon>
    </lineage>
</organism>
<dbReference type="InterPro" id="IPR048828">
    <property type="entry name" value="C6_KAZAL"/>
</dbReference>
<reference evidence="24" key="3">
    <citation type="submission" date="2025-09" db="UniProtKB">
        <authorList>
            <consortium name="Ensembl"/>
        </authorList>
    </citation>
    <scope>IDENTIFICATION</scope>
</reference>
<keyword evidence="12" id="KW-0677">Repeat</keyword>
<dbReference type="FunFam" id="2.20.100.10:FF:000001">
    <property type="entry name" value="semaphorin-5A isoform X1"/>
    <property type="match status" value="1"/>
</dbReference>
<evidence type="ECO:0000256" key="11">
    <source>
        <dbReference type="ARBA" id="ARBA00022729"/>
    </source>
</evidence>
<evidence type="ECO:0000256" key="1">
    <source>
        <dbReference type="ARBA" id="ARBA00004276"/>
    </source>
</evidence>
<evidence type="ECO:0000256" key="8">
    <source>
        <dbReference type="ARBA" id="ARBA00022588"/>
    </source>
</evidence>
<dbReference type="SUPFAM" id="SSF57424">
    <property type="entry name" value="LDL receptor-like module"/>
    <property type="match status" value="1"/>
</dbReference>